<gene>
    <name evidence="1" type="ORF">I6J18_18420</name>
</gene>
<dbReference type="Pfam" id="PF11167">
    <property type="entry name" value="DUF2953"/>
    <property type="match status" value="1"/>
</dbReference>
<reference evidence="1 2" key="1">
    <citation type="submission" date="2021-01" db="EMBL/GenBank/DDBJ databases">
        <title>FDA dAtabase for Regulatory Grade micrObial Sequences (FDA-ARGOS): Supporting development and validation of Infectious Disease Dx tests.</title>
        <authorList>
            <person name="Nelson B."/>
            <person name="Plummer A."/>
            <person name="Tallon L."/>
            <person name="Sadzewicz L."/>
            <person name="Zhao X."/>
            <person name="Boylan J."/>
            <person name="Ott S."/>
            <person name="Bowen H."/>
            <person name="Vavikolanu K."/>
            <person name="Mehta A."/>
            <person name="Aluvathingal J."/>
            <person name="Nadendla S."/>
            <person name="Myers T."/>
            <person name="Yan Y."/>
            <person name="Sichtig H."/>
        </authorList>
    </citation>
    <scope>NUCLEOTIDE SEQUENCE [LARGE SCALE GENOMIC DNA]</scope>
    <source>
        <strain evidence="1 2">FDAARGOS_1161</strain>
    </source>
</reference>
<evidence type="ECO:0000313" key="1">
    <source>
        <dbReference type="EMBL" id="QQS99545.1"/>
    </source>
</evidence>
<dbReference type="AlphaFoldDB" id="A0A974RZK4"/>
<sequence length="225" mass="25637">MNWMLVIIILLVFLLILLIFTNINIDLHYHHAGIDDQLTVKFRAWFGLLQYTIDVPFIDMREDKAILSFTQKKGIDIEDEEPQAEEVTANDILEKIEEVKKLLQHVIGLHKIIRKLLKKVYVHTFTWHSVIGNGNAAHTGILTGSAWALKSSIMGGLTTYLHFKKMPAITITPDFQKSAASTSISCIISLKLGDAIWAGIKLFRHWKGGRLKFNKTKQSQVKQNF</sequence>
<keyword evidence="2" id="KW-1185">Reference proteome</keyword>
<name>A0A974RZK4_PERPY</name>
<dbReference type="InterPro" id="IPR021338">
    <property type="entry name" value="DUF2953"/>
</dbReference>
<proteinExistence type="predicted"/>
<organism evidence="1 2">
    <name type="scientific">Peribacillus psychrosaccharolyticus</name>
    <name type="common">Bacillus psychrosaccharolyticus</name>
    <dbReference type="NCBI Taxonomy" id="1407"/>
    <lineage>
        <taxon>Bacteria</taxon>
        <taxon>Bacillati</taxon>
        <taxon>Bacillota</taxon>
        <taxon>Bacilli</taxon>
        <taxon>Bacillales</taxon>
        <taxon>Bacillaceae</taxon>
        <taxon>Peribacillus</taxon>
    </lineage>
</organism>
<accession>A0A974RZK4</accession>
<dbReference type="RefSeq" id="WP_040376494.1">
    <property type="nucleotide sequence ID" value="NZ_CP068053.1"/>
</dbReference>
<dbReference type="Proteomes" id="UP000595254">
    <property type="component" value="Chromosome"/>
</dbReference>
<evidence type="ECO:0000313" key="2">
    <source>
        <dbReference type="Proteomes" id="UP000595254"/>
    </source>
</evidence>
<dbReference type="KEGG" id="ppsr:I6J18_18420"/>
<dbReference type="EMBL" id="CP068053">
    <property type="protein sequence ID" value="QQS99545.1"/>
    <property type="molecule type" value="Genomic_DNA"/>
</dbReference>
<protein>
    <submittedName>
        <fullName evidence="1">DUF2953 domain-containing protein</fullName>
    </submittedName>
</protein>